<dbReference type="InterPro" id="IPR011990">
    <property type="entry name" value="TPR-like_helical_dom_sf"/>
</dbReference>
<protein>
    <submittedName>
        <fullName evidence="5">Tetratricopeptide repeat protein</fullName>
    </submittedName>
</protein>
<dbReference type="NCBIfam" id="NF047372">
    <property type="entry name" value="FlcA_NTERM"/>
    <property type="match status" value="1"/>
</dbReference>
<dbReference type="InterPro" id="IPR019734">
    <property type="entry name" value="TPR_rpt"/>
</dbReference>
<comment type="caution">
    <text evidence="5">The sequence shown here is derived from an EMBL/GenBank/DDBJ whole genome shotgun (WGS) entry which is preliminary data.</text>
</comment>
<gene>
    <name evidence="5" type="ORF">IAA81_06380</name>
</gene>
<dbReference type="AlphaFoldDB" id="A0A9D9HQ73"/>
<feature type="region of interest" description="Disordered" evidence="4">
    <location>
        <begin position="20"/>
        <end position="536"/>
    </location>
</feature>
<dbReference type="EMBL" id="JADIMM010000079">
    <property type="protein sequence ID" value="MBO8457838.1"/>
    <property type="molecule type" value="Genomic_DNA"/>
</dbReference>
<feature type="repeat" description="TPR" evidence="3">
    <location>
        <begin position="1070"/>
        <end position="1103"/>
    </location>
</feature>
<feature type="compositionally biased region" description="Polar residues" evidence="4">
    <location>
        <begin position="525"/>
        <end position="536"/>
    </location>
</feature>
<dbReference type="InterPro" id="IPR051012">
    <property type="entry name" value="CellSynth/LPSAsmb/PSIAsmb"/>
</dbReference>
<feature type="compositionally biased region" description="Low complexity" evidence="4">
    <location>
        <begin position="196"/>
        <end position="210"/>
    </location>
</feature>
<keyword evidence="1" id="KW-0677">Repeat</keyword>
<evidence type="ECO:0000256" key="4">
    <source>
        <dbReference type="SAM" id="MobiDB-lite"/>
    </source>
</evidence>
<dbReference type="Gene3D" id="1.25.40.10">
    <property type="entry name" value="Tetratricopeptide repeat domain"/>
    <property type="match status" value="2"/>
</dbReference>
<accession>A0A9D9HQ73</accession>
<dbReference type="PANTHER" id="PTHR45586">
    <property type="entry name" value="TPR REPEAT-CONTAINING PROTEIN PA4667"/>
    <property type="match status" value="1"/>
</dbReference>
<feature type="compositionally biased region" description="Acidic residues" evidence="4">
    <location>
        <begin position="108"/>
        <end position="118"/>
    </location>
</feature>
<dbReference type="PROSITE" id="PS50005">
    <property type="entry name" value="TPR"/>
    <property type="match status" value="2"/>
</dbReference>
<feature type="compositionally biased region" description="Low complexity" evidence="4">
    <location>
        <begin position="96"/>
        <end position="107"/>
    </location>
</feature>
<evidence type="ECO:0000313" key="6">
    <source>
        <dbReference type="Proteomes" id="UP000823638"/>
    </source>
</evidence>
<dbReference type="NCBIfam" id="NF047371">
    <property type="entry name" value="FlcA_CTERM"/>
    <property type="match status" value="1"/>
</dbReference>
<feature type="compositionally biased region" description="Low complexity" evidence="4">
    <location>
        <begin position="404"/>
        <end position="414"/>
    </location>
</feature>
<reference evidence="5" key="1">
    <citation type="submission" date="2020-10" db="EMBL/GenBank/DDBJ databases">
        <authorList>
            <person name="Gilroy R."/>
        </authorList>
    </citation>
    <scope>NUCLEOTIDE SEQUENCE</scope>
    <source>
        <strain evidence="5">10532</strain>
    </source>
</reference>
<dbReference type="InterPro" id="IPR058109">
    <property type="entry name" value="FlcA_C"/>
</dbReference>
<feature type="compositionally biased region" description="Basic and acidic residues" evidence="4">
    <location>
        <begin position="20"/>
        <end position="30"/>
    </location>
</feature>
<evidence type="ECO:0000256" key="3">
    <source>
        <dbReference type="PROSITE-ProRule" id="PRU00339"/>
    </source>
</evidence>
<dbReference type="Proteomes" id="UP000823638">
    <property type="component" value="Unassembled WGS sequence"/>
</dbReference>
<feature type="compositionally biased region" description="Acidic residues" evidence="4">
    <location>
        <begin position="279"/>
        <end position="295"/>
    </location>
</feature>
<dbReference type="InterPro" id="IPR058123">
    <property type="entry name" value="FlcA_N"/>
</dbReference>
<sequence>MPSKNDLELFRDELRSLADEKNIRAEKNEPFEDIPLPEDQEARDSRGVPEDIASLLGLKDDSGSVQPDTGKTAEVNADINNADDELQDFSGLGGLDDVSSMSQQEDQVSSDDSSDFDLDNFAKLLDNLPLEPDTADAGPASVSGDSPSENVEGPIPAEQEDSPVAGNDTGVDDGFSGVNADDFSGTDEGSSIENPGSSDSLQSGGDLASGIENSSDPVSGANDDSDDFGIPEDLLSGFGDEMERTASQVSPEEVAPGDIVEDGQGHVIEEEPDFSVPEFGDDDLMSGGSDAEDVSEVSPGENSDFESFDIPDFDDSFNAFSSNEDSGKTEGRASSPDVSGSTESSVLKTEDGIPDNSGTGENPDAGQVLSDTVNDMKDETGGSLGAVNEDLDSPTVFASEEDASSPGSGSQDAGAGDDGSGFESLDFDDIMDTGSLQEPAESPGDISSSASLPDLDSMDLGSDFSADDFEIPDFPAGDENSNAGNFSGGTSGAGPAPSEEVNLSVPEEPLDDFKDFNPPEGDSPGDTSFSIDSPDSFSLENDGIQDNFNLQGFSDGQESFGEDFSFGGIPGLSDIPGHPAQNLVYGSKNSVKFSISEKDFEKFINNLNLYPLNLRVAIEDLILNAVVPEAQIQEVVNLVVNHAPAKQVANTTGKILDRSIDVPKFFEKRSGFDREDEKSSLGYVFRYKILPVACLSLIGIILLGCVFFLGREFLYNPLKARSLYTKGYECLEDNRFTLSQNYFNEGARYRESKNWYYKYARGYREKKQYQLASSMYERMIYRYPKDKNPPLEYAFMECYELLNYEKAEEIVKRKVLDVFVNDKDGKLLLGDIYMEWGGLDPSKYDLAGSVYQELIDTEGRKDLYLGRLLRYNIRTDQLAEVLPLKDYFMQKKAVLDSDTLVELSGYMLEKRYAPPGGDDDYLRPMITDVRSLLEKSVAQAGDVPESHYNYGKYFIYNGNYSSAIPSLKEAVRLFDEAQKMNPGRIIRNIDACRLLGESYAAGAEYIPAGEIYAKGITMYQDSLESRTINPDITGGLLYADIGDMDYFLSGNYNQALESYTNAVENLNDTDSVRYKMGCINYSFENYEEALNNFSRAYGENPDDKNLMYAMGNAFFLRGDYGAAQGYYTRLMEKLETLRVQYGIVIPQVRVDHSEFVKMYMETANNLGVTLYYLAGIGGDSEKNIRGIASLTESLRAYDALTRNPDTMIRLSGSNLAEMNLKYMNFPDSGYKPGIYGDIALTLEGEEPLAAAE</sequence>
<dbReference type="SMART" id="SM00028">
    <property type="entry name" value="TPR"/>
    <property type="match status" value="5"/>
</dbReference>
<organism evidence="5 6">
    <name type="scientific">Candidatus Gallitreponema excrementavium</name>
    <dbReference type="NCBI Taxonomy" id="2840840"/>
    <lineage>
        <taxon>Bacteria</taxon>
        <taxon>Pseudomonadati</taxon>
        <taxon>Spirochaetota</taxon>
        <taxon>Spirochaetia</taxon>
        <taxon>Spirochaetales</taxon>
        <taxon>Candidatus Gallitreponema</taxon>
    </lineage>
</organism>
<evidence type="ECO:0000313" key="5">
    <source>
        <dbReference type="EMBL" id="MBO8457838.1"/>
    </source>
</evidence>
<evidence type="ECO:0000256" key="2">
    <source>
        <dbReference type="ARBA" id="ARBA00022803"/>
    </source>
</evidence>
<reference evidence="5" key="2">
    <citation type="journal article" date="2021" name="PeerJ">
        <title>Extensive microbial diversity within the chicken gut microbiome revealed by metagenomics and culture.</title>
        <authorList>
            <person name="Gilroy R."/>
            <person name="Ravi A."/>
            <person name="Getino M."/>
            <person name="Pursley I."/>
            <person name="Horton D.L."/>
            <person name="Alikhan N.F."/>
            <person name="Baker D."/>
            <person name="Gharbi K."/>
            <person name="Hall N."/>
            <person name="Watson M."/>
            <person name="Adriaenssens E.M."/>
            <person name="Foster-Nyarko E."/>
            <person name="Jarju S."/>
            <person name="Secka A."/>
            <person name="Antonio M."/>
            <person name="Oren A."/>
            <person name="Chaudhuri R.R."/>
            <person name="La Ragione R."/>
            <person name="Hildebrand F."/>
            <person name="Pallen M.J."/>
        </authorList>
    </citation>
    <scope>NUCLEOTIDE SEQUENCE</scope>
    <source>
        <strain evidence="5">10532</strain>
    </source>
</reference>
<feature type="compositionally biased region" description="Polar residues" evidence="4">
    <location>
        <begin position="336"/>
        <end position="347"/>
    </location>
</feature>
<dbReference type="PANTHER" id="PTHR45586:SF13">
    <property type="entry name" value="TPR-REPEAT-CONTAINING PROTEIN"/>
    <property type="match status" value="1"/>
</dbReference>
<feature type="compositionally biased region" description="Basic and acidic residues" evidence="4">
    <location>
        <begin position="40"/>
        <end position="49"/>
    </location>
</feature>
<feature type="repeat" description="TPR" evidence="3">
    <location>
        <begin position="944"/>
        <end position="977"/>
    </location>
</feature>
<dbReference type="Pfam" id="PF13432">
    <property type="entry name" value="TPR_16"/>
    <property type="match status" value="1"/>
</dbReference>
<feature type="compositionally biased region" description="Acidic residues" evidence="4">
    <location>
        <begin position="303"/>
        <end position="315"/>
    </location>
</feature>
<name>A0A9D9HQ73_9SPIR</name>
<evidence type="ECO:0000256" key="1">
    <source>
        <dbReference type="ARBA" id="ARBA00022737"/>
    </source>
</evidence>
<dbReference type="SUPFAM" id="SSF48452">
    <property type="entry name" value="TPR-like"/>
    <property type="match status" value="2"/>
</dbReference>
<keyword evidence="2 3" id="KW-0802">TPR repeat</keyword>
<proteinExistence type="predicted"/>